<organism evidence="3 4">
    <name type="scientific">Diceros bicornis minor</name>
    <name type="common">South-central black rhinoceros</name>
    <dbReference type="NCBI Taxonomy" id="77932"/>
    <lineage>
        <taxon>Eukaryota</taxon>
        <taxon>Metazoa</taxon>
        <taxon>Chordata</taxon>
        <taxon>Craniata</taxon>
        <taxon>Vertebrata</taxon>
        <taxon>Euteleostomi</taxon>
        <taxon>Mammalia</taxon>
        <taxon>Eutheria</taxon>
        <taxon>Laurasiatheria</taxon>
        <taxon>Perissodactyla</taxon>
        <taxon>Rhinocerotidae</taxon>
        <taxon>Diceros</taxon>
    </lineage>
</organism>
<dbReference type="GO" id="GO:0005615">
    <property type="term" value="C:extracellular space"/>
    <property type="evidence" value="ECO:0007669"/>
    <property type="project" value="TreeGrafter"/>
</dbReference>
<name>A0A7J7EJS8_DICBM</name>
<dbReference type="GO" id="GO:0045087">
    <property type="term" value="P:innate immune response"/>
    <property type="evidence" value="ECO:0007669"/>
    <property type="project" value="TreeGrafter"/>
</dbReference>
<comment type="caution">
    <text evidence="3">The sequence shown here is derived from an EMBL/GenBank/DDBJ whole genome shotgun (WGS) entry which is preliminary data.</text>
</comment>
<dbReference type="PANTHER" id="PTHR19441">
    <property type="entry name" value="WHEY ACDIC PROTEIN WAP"/>
    <property type="match status" value="1"/>
</dbReference>
<evidence type="ECO:0000259" key="2">
    <source>
        <dbReference type="PROSITE" id="PS51390"/>
    </source>
</evidence>
<keyword evidence="4" id="KW-1185">Reference proteome</keyword>
<gene>
    <name evidence="3" type="ORF">HPG69_003134</name>
</gene>
<dbReference type="InterPro" id="IPR008197">
    <property type="entry name" value="WAP_dom"/>
</dbReference>
<dbReference type="Pfam" id="PF00095">
    <property type="entry name" value="WAP"/>
    <property type="match status" value="2"/>
</dbReference>
<dbReference type="InterPro" id="IPR050514">
    <property type="entry name" value="WAP_four-disulfide_core"/>
</dbReference>
<keyword evidence="1" id="KW-0646">Protease inhibitor</keyword>
<evidence type="ECO:0000256" key="1">
    <source>
        <dbReference type="ARBA" id="ARBA00022690"/>
    </source>
</evidence>
<protein>
    <recommendedName>
        <fullName evidence="2">WAP domain-containing protein</fullName>
    </recommendedName>
</protein>
<evidence type="ECO:0000313" key="3">
    <source>
        <dbReference type="EMBL" id="KAF5916060.1"/>
    </source>
</evidence>
<dbReference type="PRINTS" id="PR00003">
    <property type="entry name" value="4DISULPHCORE"/>
</dbReference>
<dbReference type="Proteomes" id="UP000551758">
    <property type="component" value="Unassembled WGS sequence"/>
</dbReference>
<dbReference type="GO" id="GO:0004867">
    <property type="term" value="F:serine-type endopeptidase inhibitor activity"/>
    <property type="evidence" value="ECO:0007669"/>
    <property type="project" value="TreeGrafter"/>
</dbReference>
<dbReference type="EMBL" id="JACDTQ010002743">
    <property type="protein sequence ID" value="KAF5916060.1"/>
    <property type="molecule type" value="Genomic_DNA"/>
</dbReference>
<sequence>MAGELKFSYITQDVGKKKESSCKARRQLLPVAQLRYTTVHLDSQRQVVSGLFTLQNTDQKSFTHLLQKLKCRICEDHCRGNGDCGAGQLCIRRGCRQICTPAQGPVVGICVDRCRGDQDCGVGRLCVSNGCGHVCRPAQDQDGSRPGSCPRLPPGTVGHCAELCRGDWSCPSGQKCCSNGCGHTCKNAVQDTLQTHKAEKSI</sequence>
<feature type="domain" description="WAP" evidence="2">
    <location>
        <begin position="142"/>
        <end position="189"/>
    </location>
</feature>
<dbReference type="Gene3D" id="4.10.75.10">
    <property type="entry name" value="Elafin-like"/>
    <property type="match status" value="2"/>
</dbReference>
<dbReference type="SUPFAM" id="SSF57256">
    <property type="entry name" value="Elafin-like"/>
    <property type="match status" value="1"/>
</dbReference>
<accession>A0A7J7EJS8</accession>
<dbReference type="PROSITE" id="PS51390">
    <property type="entry name" value="WAP"/>
    <property type="match status" value="1"/>
</dbReference>
<dbReference type="PANTHER" id="PTHR19441:SF91">
    <property type="entry name" value="WAP DOMAIN-CONTAINING PROTEIN"/>
    <property type="match status" value="1"/>
</dbReference>
<dbReference type="CDD" id="cd00199">
    <property type="entry name" value="WAP"/>
    <property type="match status" value="1"/>
</dbReference>
<proteinExistence type="predicted"/>
<dbReference type="AlphaFoldDB" id="A0A7J7EJS8"/>
<dbReference type="GO" id="GO:0019731">
    <property type="term" value="P:antibacterial humoral response"/>
    <property type="evidence" value="ECO:0007669"/>
    <property type="project" value="TreeGrafter"/>
</dbReference>
<evidence type="ECO:0000313" key="4">
    <source>
        <dbReference type="Proteomes" id="UP000551758"/>
    </source>
</evidence>
<reference evidence="3 4" key="1">
    <citation type="journal article" date="2020" name="Mol. Biol. Evol.">
        <title>Interspecific Gene Flow and the Evolution of Specialization in Black and White Rhinoceros.</title>
        <authorList>
            <person name="Moodley Y."/>
            <person name="Westbury M.V."/>
            <person name="Russo I.M."/>
            <person name="Gopalakrishnan S."/>
            <person name="Rakotoarivelo A."/>
            <person name="Olsen R.A."/>
            <person name="Prost S."/>
            <person name="Tunstall T."/>
            <person name="Ryder O.A."/>
            <person name="Dalen L."/>
            <person name="Bruford M.W."/>
        </authorList>
    </citation>
    <scope>NUCLEOTIDE SEQUENCE [LARGE SCALE GENOMIC DNA]</scope>
    <source>
        <strain evidence="3">SBR-YM</strain>
        <tissue evidence="3">Skin</tissue>
    </source>
</reference>
<dbReference type="InterPro" id="IPR036645">
    <property type="entry name" value="Elafin-like_sf"/>
</dbReference>
<dbReference type="SMART" id="SM00217">
    <property type="entry name" value="WAP"/>
    <property type="match status" value="2"/>
</dbReference>